<sequence length="173" mass="19395">MRAAPDGPTLHGERVLLRPVQDADRAVLVAIRSRPEVARWWGPPETDEWPLDGDEDEHRFTVVADGRVVGLVQYGEEPDPMYRHAGIDVFLSPDVHGRGLGRDAVRTLARHLIDDLGHHRLVIDPAADNIAAVRAYAAVGFRSVGRMRRYERDPDGHGWRDGLLMDMLADELQ</sequence>
<dbReference type="AlphaFoldDB" id="A0A917SWA3"/>
<dbReference type="Gene3D" id="3.40.630.30">
    <property type="match status" value="1"/>
</dbReference>
<dbReference type="CDD" id="cd04301">
    <property type="entry name" value="NAT_SF"/>
    <property type="match status" value="1"/>
</dbReference>
<feature type="domain" description="N-acetyltransferase" evidence="1">
    <location>
        <begin position="15"/>
        <end position="170"/>
    </location>
</feature>
<dbReference type="Pfam" id="PF13302">
    <property type="entry name" value="Acetyltransf_3"/>
    <property type="match status" value="1"/>
</dbReference>
<dbReference type="PROSITE" id="PS51186">
    <property type="entry name" value="GNAT"/>
    <property type="match status" value="1"/>
</dbReference>
<dbReference type="PANTHER" id="PTHR43792">
    <property type="entry name" value="GNAT FAMILY, PUTATIVE (AFU_ORTHOLOGUE AFUA_3G00765)-RELATED-RELATED"/>
    <property type="match status" value="1"/>
</dbReference>
<evidence type="ECO:0000259" key="1">
    <source>
        <dbReference type="PROSITE" id="PS51186"/>
    </source>
</evidence>
<proteinExistence type="predicted"/>
<organism evidence="2 3">
    <name type="scientific">Nakamurella endophytica</name>
    <dbReference type="NCBI Taxonomy" id="1748367"/>
    <lineage>
        <taxon>Bacteria</taxon>
        <taxon>Bacillati</taxon>
        <taxon>Actinomycetota</taxon>
        <taxon>Actinomycetes</taxon>
        <taxon>Nakamurellales</taxon>
        <taxon>Nakamurellaceae</taxon>
        <taxon>Nakamurella</taxon>
    </lineage>
</organism>
<protein>
    <submittedName>
        <fullName evidence="2">GNAT family N-acetyltransferase</fullName>
    </submittedName>
</protein>
<reference evidence="2" key="2">
    <citation type="submission" date="2020-09" db="EMBL/GenBank/DDBJ databases">
        <authorList>
            <person name="Sun Q."/>
            <person name="Zhou Y."/>
        </authorList>
    </citation>
    <scope>NUCLEOTIDE SEQUENCE</scope>
    <source>
        <strain evidence="2">CGMCC 4.7308</strain>
    </source>
</reference>
<keyword evidence="3" id="KW-1185">Reference proteome</keyword>
<dbReference type="InterPro" id="IPR000182">
    <property type="entry name" value="GNAT_dom"/>
</dbReference>
<dbReference type="PANTHER" id="PTHR43792:SF1">
    <property type="entry name" value="N-ACETYLTRANSFERASE DOMAIN-CONTAINING PROTEIN"/>
    <property type="match status" value="1"/>
</dbReference>
<dbReference type="InterPro" id="IPR051531">
    <property type="entry name" value="N-acetyltransferase"/>
</dbReference>
<name>A0A917SWA3_9ACTN</name>
<dbReference type="GO" id="GO:0016747">
    <property type="term" value="F:acyltransferase activity, transferring groups other than amino-acyl groups"/>
    <property type="evidence" value="ECO:0007669"/>
    <property type="project" value="InterPro"/>
</dbReference>
<comment type="caution">
    <text evidence="2">The sequence shown here is derived from an EMBL/GenBank/DDBJ whole genome shotgun (WGS) entry which is preliminary data.</text>
</comment>
<dbReference type="Proteomes" id="UP000655208">
    <property type="component" value="Unassembled WGS sequence"/>
</dbReference>
<dbReference type="InterPro" id="IPR016181">
    <property type="entry name" value="Acyl_CoA_acyltransferase"/>
</dbReference>
<gene>
    <name evidence="2" type="ORF">GCM10011594_21270</name>
</gene>
<reference evidence="2" key="1">
    <citation type="journal article" date="2014" name="Int. J. Syst. Evol. Microbiol.">
        <title>Complete genome sequence of Corynebacterium casei LMG S-19264T (=DSM 44701T), isolated from a smear-ripened cheese.</title>
        <authorList>
            <consortium name="US DOE Joint Genome Institute (JGI-PGF)"/>
            <person name="Walter F."/>
            <person name="Albersmeier A."/>
            <person name="Kalinowski J."/>
            <person name="Ruckert C."/>
        </authorList>
    </citation>
    <scope>NUCLEOTIDE SEQUENCE</scope>
    <source>
        <strain evidence="2">CGMCC 4.7308</strain>
    </source>
</reference>
<evidence type="ECO:0000313" key="2">
    <source>
        <dbReference type="EMBL" id="GGM00942.1"/>
    </source>
</evidence>
<accession>A0A917SWA3</accession>
<dbReference type="SUPFAM" id="SSF55729">
    <property type="entry name" value="Acyl-CoA N-acyltransferases (Nat)"/>
    <property type="match status" value="1"/>
</dbReference>
<evidence type="ECO:0000313" key="3">
    <source>
        <dbReference type="Proteomes" id="UP000655208"/>
    </source>
</evidence>
<dbReference type="EMBL" id="BMNA01000003">
    <property type="protein sequence ID" value="GGM00942.1"/>
    <property type="molecule type" value="Genomic_DNA"/>
</dbReference>